<evidence type="ECO:0000256" key="8">
    <source>
        <dbReference type="ARBA" id="ARBA00023112"/>
    </source>
</evidence>
<feature type="domain" description="ABC transmembrane type-1" evidence="14">
    <location>
        <begin position="98"/>
        <end position="294"/>
    </location>
</feature>
<evidence type="ECO:0000259" key="14">
    <source>
        <dbReference type="PROSITE" id="PS50928"/>
    </source>
</evidence>
<dbReference type="Pfam" id="PF00528">
    <property type="entry name" value="BPD_transp_1"/>
    <property type="match status" value="1"/>
</dbReference>
<keyword evidence="6 13" id="KW-1133">Transmembrane helix</keyword>
<keyword evidence="2 13" id="KW-0813">Transport</keyword>
<dbReference type="InterPro" id="IPR050036">
    <property type="entry name" value="CntB"/>
</dbReference>
<dbReference type="Pfam" id="PF19300">
    <property type="entry name" value="BPD_transp_1_N"/>
    <property type="match status" value="1"/>
</dbReference>
<keyword evidence="7" id="KW-0406">Ion transport</keyword>
<evidence type="ECO:0000256" key="1">
    <source>
        <dbReference type="ARBA" id="ARBA00004651"/>
    </source>
</evidence>
<dbReference type="PATRIC" id="fig|52689.4.peg.2130"/>
<dbReference type="CDD" id="cd06261">
    <property type="entry name" value="TM_PBP2"/>
    <property type="match status" value="1"/>
</dbReference>
<dbReference type="InterPro" id="IPR000515">
    <property type="entry name" value="MetI-like"/>
</dbReference>
<dbReference type="OrthoDB" id="9789439at2"/>
<feature type="transmembrane region" description="Helical" evidence="13">
    <location>
        <begin position="176"/>
        <end position="194"/>
    </location>
</feature>
<evidence type="ECO:0000313" key="15">
    <source>
        <dbReference type="EMBL" id="KNZ41140.1"/>
    </source>
</evidence>
<keyword evidence="9 13" id="KW-0472">Membrane</keyword>
<dbReference type="SUPFAM" id="SSF161098">
    <property type="entry name" value="MetI-like"/>
    <property type="match status" value="1"/>
</dbReference>
<dbReference type="STRING" id="52689.AKG39_13790"/>
<protein>
    <recommendedName>
        <fullName evidence="12">Nickel import system permease protein NikB</fullName>
    </recommendedName>
</protein>
<evidence type="ECO:0000256" key="5">
    <source>
        <dbReference type="ARBA" id="ARBA00022692"/>
    </source>
</evidence>
<proteinExistence type="inferred from homology"/>
<dbReference type="NCBIfam" id="NF045469">
    <property type="entry name" value="Opp1B"/>
    <property type="match status" value="1"/>
</dbReference>
<gene>
    <name evidence="15" type="ORF">AKG39_13790</name>
</gene>
<dbReference type="Gene3D" id="1.10.3720.10">
    <property type="entry name" value="MetI-like"/>
    <property type="match status" value="1"/>
</dbReference>
<keyword evidence="16" id="KW-1185">Reference proteome</keyword>
<evidence type="ECO:0000256" key="2">
    <source>
        <dbReference type="ARBA" id="ARBA00022448"/>
    </source>
</evidence>
<evidence type="ECO:0000256" key="12">
    <source>
        <dbReference type="ARBA" id="ARBA00044774"/>
    </source>
</evidence>
<keyword evidence="3" id="KW-1003">Cell membrane</keyword>
<comment type="similarity">
    <text evidence="10">Belongs to the binding-protein-dependent transport system permease family. OppBC subfamily.</text>
</comment>
<name>A0A0L6TZZ0_9FIRM</name>
<comment type="subcellular location">
    <subcellularLocation>
        <location evidence="1 13">Cell membrane</location>
        <topology evidence="1 13">Multi-pass membrane protein</topology>
    </subcellularLocation>
</comment>
<dbReference type="InterPro" id="IPR050045">
    <property type="entry name" value="Opp2B"/>
</dbReference>
<dbReference type="AlphaFoldDB" id="A0A0L6TZZ0"/>
<dbReference type="PANTHER" id="PTHR43163">
    <property type="entry name" value="DIPEPTIDE TRANSPORT SYSTEM PERMEASE PROTEIN DPPB-RELATED"/>
    <property type="match status" value="1"/>
</dbReference>
<sequence length="309" mass="34185">MKNYIVKRLLWMIPILIGISFFAFILINMSPSDPAEVAIRVNEVTPTAENIAQMREQLGLDDPFMTRYLTWLGNALHGDFGNSYANNKPVGEEIAKALPPTLYLAGISLVITVIVSVGVGVLCAVKEDTMTDKIMRGIVFIGTAVPSFWAGILLMWLFSVKLHVFPTSGMTTPGSVVLPAVTLSLGYISTYVRLIRNNMIQNKRENYVLYGRVRGLSERTITRHVFKNSLQTSLTALGMSIPKLIAGTVVIENIFAWPGIGRLCVTAIFNRDFPMIQAYVLIMAILFVVCNLLVDIGSVAVDPRMRREA</sequence>
<dbReference type="InterPro" id="IPR035906">
    <property type="entry name" value="MetI-like_sf"/>
</dbReference>
<dbReference type="PANTHER" id="PTHR43163:SF6">
    <property type="entry name" value="DIPEPTIDE TRANSPORT SYSTEM PERMEASE PROTEIN DPPB-RELATED"/>
    <property type="match status" value="1"/>
</dbReference>
<evidence type="ECO:0000256" key="3">
    <source>
        <dbReference type="ARBA" id="ARBA00022475"/>
    </source>
</evidence>
<evidence type="ECO:0000256" key="13">
    <source>
        <dbReference type="RuleBase" id="RU363032"/>
    </source>
</evidence>
<comment type="subunit">
    <text evidence="11">The complex is composed of two ATP-binding proteins (NikD and NikE), two transmembrane proteins (NikB and NikC) and a solute-binding protein (NikA).</text>
</comment>
<organism evidence="15 16">
    <name type="scientific">Acetobacterium bakii</name>
    <dbReference type="NCBI Taxonomy" id="52689"/>
    <lineage>
        <taxon>Bacteria</taxon>
        <taxon>Bacillati</taxon>
        <taxon>Bacillota</taxon>
        <taxon>Clostridia</taxon>
        <taxon>Eubacteriales</taxon>
        <taxon>Eubacteriaceae</taxon>
        <taxon>Acetobacterium</taxon>
    </lineage>
</organism>
<feature type="transmembrane region" description="Helical" evidence="13">
    <location>
        <begin position="9"/>
        <end position="27"/>
    </location>
</feature>
<evidence type="ECO:0000256" key="11">
    <source>
        <dbReference type="ARBA" id="ARBA00038669"/>
    </source>
</evidence>
<accession>A0A0L6TZZ0</accession>
<dbReference type="NCBIfam" id="NF045470">
    <property type="entry name" value="Opp2B"/>
    <property type="match status" value="1"/>
</dbReference>
<feature type="transmembrane region" description="Helical" evidence="13">
    <location>
        <begin position="102"/>
        <end position="125"/>
    </location>
</feature>
<feature type="transmembrane region" description="Helical" evidence="13">
    <location>
        <begin position="278"/>
        <end position="301"/>
    </location>
</feature>
<keyword evidence="4" id="KW-0533">Nickel</keyword>
<dbReference type="PROSITE" id="PS50928">
    <property type="entry name" value="ABC_TM1"/>
    <property type="match status" value="1"/>
</dbReference>
<dbReference type="GO" id="GO:0015099">
    <property type="term" value="F:nickel cation transmembrane transporter activity"/>
    <property type="evidence" value="ECO:0007669"/>
    <property type="project" value="InterPro"/>
</dbReference>
<reference evidence="16" key="1">
    <citation type="submission" date="2015-07" db="EMBL/GenBank/DDBJ databases">
        <title>Draft genome sequence of Acetobacterium bakii DSM 8293, a potential psychrophilic chemical producer through syngas fermentation.</title>
        <authorList>
            <person name="Song Y."/>
            <person name="Hwang S."/>
            <person name="Cho B.-K."/>
        </authorList>
    </citation>
    <scope>NUCLEOTIDE SEQUENCE [LARGE SCALE GENOMIC DNA]</scope>
    <source>
        <strain evidence="16">DSM 8239</strain>
    </source>
</reference>
<evidence type="ECO:0000256" key="9">
    <source>
        <dbReference type="ARBA" id="ARBA00023136"/>
    </source>
</evidence>
<dbReference type="InterPro" id="IPR045621">
    <property type="entry name" value="BPD_transp_1_N"/>
</dbReference>
<keyword evidence="5 13" id="KW-0812">Transmembrane</keyword>
<evidence type="ECO:0000256" key="6">
    <source>
        <dbReference type="ARBA" id="ARBA00022989"/>
    </source>
</evidence>
<dbReference type="EMBL" id="LGYO01000034">
    <property type="protein sequence ID" value="KNZ41140.1"/>
    <property type="molecule type" value="Genomic_DNA"/>
</dbReference>
<feature type="transmembrane region" description="Helical" evidence="13">
    <location>
        <begin position="137"/>
        <end position="156"/>
    </location>
</feature>
<keyword evidence="8" id="KW-0921">Nickel transport</keyword>
<evidence type="ECO:0000256" key="10">
    <source>
        <dbReference type="ARBA" id="ARBA00024202"/>
    </source>
</evidence>
<dbReference type="GO" id="GO:0005886">
    <property type="term" value="C:plasma membrane"/>
    <property type="evidence" value="ECO:0007669"/>
    <property type="project" value="UniProtKB-SubCell"/>
</dbReference>
<dbReference type="RefSeq" id="WP_050740982.1">
    <property type="nucleotide sequence ID" value="NZ_LGYO01000034.1"/>
</dbReference>
<evidence type="ECO:0000256" key="7">
    <source>
        <dbReference type="ARBA" id="ARBA00023065"/>
    </source>
</evidence>
<comment type="caution">
    <text evidence="15">The sequence shown here is derived from an EMBL/GenBank/DDBJ whole genome shotgun (WGS) entry which is preliminary data.</text>
</comment>
<evidence type="ECO:0000256" key="4">
    <source>
        <dbReference type="ARBA" id="ARBA00022596"/>
    </source>
</evidence>
<dbReference type="Proteomes" id="UP000036873">
    <property type="component" value="Unassembled WGS sequence"/>
</dbReference>
<evidence type="ECO:0000313" key="16">
    <source>
        <dbReference type="Proteomes" id="UP000036873"/>
    </source>
</evidence>